<organism evidence="3 4">
    <name type="scientific">Daldinia eschscholtzii</name>
    <dbReference type="NCBI Taxonomy" id="292717"/>
    <lineage>
        <taxon>Eukaryota</taxon>
        <taxon>Fungi</taxon>
        <taxon>Dikarya</taxon>
        <taxon>Ascomycota</taxon>
        <taxon>Pezizomycotina</taxon>
        <taxon>Sordariomycetes</taxon>
        <taxon>Xylariomycetidae</taxon>
        <taxon>Xylariales</taxon>
        <taxon>Hypoxylaceae</taxon>
        <taxon>Daldinia</taxon>
    </lineage>
</organism>
<feature type="region of interest" description="Disordered" evidence="1">
    <location>
        <begin position="78"/>
        <end position="110"/>
    </location>
</feature>
<keyword evidence="4" id="KW-1185">Reference proteome</keyword>
<evidence type="ECO:0000256" key="1">
    <source>
        <dbReference type="SAM" id="MobiDB-lite"/>
    </source>
</evidence>
<dbReference type="Proteomes" id="UP001369815">
    <property type="component" value="Unassembled WGS sequence"/>
</dbReference>
<reference evidence="3 4" key="1">
    <citation type="journal article" date="2024" name="Front Chem Biol">
        <title>Unveiling the potential of Daldinia eschscholtzii MFLUCC 19-0629 through bioactivity and bioinformatics studies for enhanced sustainable agriculture production.</title>
        <authorList>
            <person name="Brooks S."/>
            <person name="Weaver J.A."/>
            <person name="Klomchit A."/>
            <person name="Alharthi S.A."/>
            <person name="Onlamun T."/>
            <person name="Nurani R."/>
            <person name="Vong T.K."/>
            <person name="Alberti F."/>
            <person name="Greco C."/>
        </authorList>
    </citation>
    <scope>NUCLEOTIDE SEQUENCE [LARGE SCALE GENOMIC DNA]</scope>
    <source>
        <strain evidence="3">MFLUCC 19-0629</strain>
    </source>
</reference>
<gene>
    <name evidence="3" type="ORF">Daesc_003004</name>
</gene>
<evidence type="ECO:0000259" key="2">
    <source>
        <dbReference type="Pfam" id="PF20150"/>
    </source>
</evidence>
<protein>
    <recommendedName>
        <fullName evidence="2">2EXR domain-containing protein</fullName>
    </recommendedName>
</protein>
<dbReference type="Pfam" id="PF20150">
    <property type="entry name" value="2EXR"/>
    <property type="match status" value="1"/>
</dbReference>
<dbReference type="PANTHER" id="PTHR35910">
    <property type="entry name" value="2EXR DOMAIN-CONTAINING PROTEIN"/>
    <property type="match status" value="1"/>
</dbReference>
<sequence length="315" mass="35005">MATSSSPPPRPRFRLEFRVVSDGQDTARALALTRAGHHAHSSAFPFFPLLPPELRLKIWESLLAPRVVAVACIDDASSPPEADNNYDDEPPFPWPSFPELQDPPPRAVPPAAAPLSRYRPAFAWKVPYVFVTNSPSQHSAAPGAASSWSRPRVWFDYARDALYLVGELEPCDSYGFNSPMAYFLRREEALRVRHLAVAFGALRYGEAGSQHIFGALFHVVDRFARVAVEAGKVLVAVVPRDEFTHLLIGGEGPLVRPEGVATGDRRDEDNLVQRIWRDWYRGTSALANTQFEMVREADLPEHIAKPIRSSLTNGS</sequence>
<evidence type="ECO:0000313" key="4">
    <source>
        <dbReference type="Proteomes" id="UP001369815"/>
    </source>
</evidence>
<dbReference type="PANTHER" id="PTHR35910:SF6">
    <property type="entry name" value="2EXR DOMAIN-CONTAINING PROTEIN"/>
    <property type="match status" value="1"/>
</dbReference>
<dbReference type="EMBL" id="JBANMG010000003">
    <property type="protein sequence ID" value="KAK6955369.1"/>
    <property type="molecule type" value="Genomic_DNA"/>
</dbReference>
<feature type="compositionally biased region" description="Pro residues" evidence="1">
    <location>
        <begin position="91"/>
        <end position="110"/>
    </location>
</feature>
<accession>A0AAX6MRX1</accession>
<name>A0AAX6MRX1_9PEZI</name>
<proteinExistence type="predicted"/>
<dbReference type="InterPro" id="IPR045518">
    <property type="entry name" value="2EXR"/>
</dbReference>
<evidence type="ECO:0000313" key="3">
    <source>
        <dbReference type="EMBL" id="KAK6955369.1"/>
    </source>
</evidence>
<dbReference type="AlphaFoldDB" id="A0AAX6MRX1"/>
<feature type="domain" description="2EXR" evidence="2">
    <location>
        <begin position="44"/>
        <end position="162"/>
    </location>
</feature>
<comment type="caution">
    <text evidence="3">The sequence shown here is derived from an EMBL/GenBank/DDBJ whole genome shotgun (WGS) entry which is preliminary data.</text>
</comment>